<protein>
    <submittedName>
        <fullName evidence="2">Uncharacterized protein</fullName>
    </submittedName>
</protein>
<sequence length="291" mass="33085">MKNKHLWNCEDMFDGLLKPRLCVSRLNLGIYILPLGYFSYAGKILINMLRSVIGKSGVVCYRILSTITLADIDFELKISPPTWDFPVLTTLSINDVTFSLQPPNDGASKSIELFSQLPNLTTLALDNFMLLNIDTFVIMSSKLETLSLTGVHQSCKFVVSAPKLSSFTYNGMVQFSLLANDLLSLKTVKFHTIYHRSLKYHPEFVELMINAFQQLYKANSLILNLDALKVLSVFPELLERLNCPFRSLQSLTLVFDQLPQFLSYFNGVYRYFRESSPDVKVKVELDPIPSL</sequence>
<keyword evidence="3" id="KW-1185">Reference proteome</keyword>
<name>A0AAD8KLB4_TARER</name>
<evidence type="ECO:0000313" key="2">
    <source>
        <dbReference type="EMBL" id="KAK1425144.1"/>
    </source>
</evidence>
<gene>
    <name evidence="2" type="ORF">QVD17_20489</name>
</gene>
<dbReference type="EMBL" id="JAUHHV010000005">
    <property type="protein sequence ID" value="KAK1425144.1"/>
    <property type="molecule type" value="Genomic_DNA"/>
</dbReference>
<evidence type="ECO:0000256" key="1">
    <source>
        <dbReference type="SAM" id="Phobius"/>
    </source>
</evidence>
<dbReference type="AlphaFoldDB" id="A0AAD8KLB4"/>
<proteinExistence type="predicted"/>
<dbReference type="Proteomes" id="UP001229421">
    <property type="component" value="Unassembled WGS sequence"/>
</dbReference>
<keyword evidence="1" id="KW-0472">Membrane</keyword>
<keyword evidence="1" id="KW-0812">Transmembrane</keyword>
<organism evidence="2 3">
    <name type="scientific">Tagetes erecta</name>
    <name type="common">African marigold</name>
    <dbReference type="NCBI Taxonomy" id="13708"/>
    <lineage>
        <taxon>Eukaryota</taxon>
        <taxon>Viridiplantae</taxon>
        <taxon>Streptophyta</taxon>
        <taxon>Embryophyta</taxon>
        <taxon>Tracheophyta</taxon>
        <taxon>Spermatophyta</taxon>
        <taxon>Magnoliopsida</taxon>
        <taxon>eudicotyledons</taxon>
        <taxon>Gunneridae</taxon>
        <taxon>Pentapetalae</taxon>
        <taxon>asterids</taxon>
        <taxon>campanulids</taxon>
        <taxon>Asterales</taxon>
        <taxon>Asteraceae</taxon>
        <taxon>Asteroideae</taxon>
        <taxon>Heliantheae alliance</taxon>
        <taxon>Tageteae</taxon>
        <taxon>Tagetes</taxon>
    </lineage>
</organism>
<comment type="caution">
    <text evidence="2">The sequence shown here is derived from an EMBL/GenBank/DDBJ whole genome shotgun (WGS) entry which is preliminary data.</text>
</comment>
<feature type="transmembrane region" description="Helical" evidence="1">
    <location>
        <begin position="28"/>
        <end position="46"/>
    </location>
</feature>
<evidence type="ECO:0000313" key="3">
    <source>
        <dbReference type="Proteomes" id="UP001229421"/>
    </source>
</evidence>
<dbReference type="SUPFAM" id="SSF52058">
    <property type="entry name" value="L domain-like"/>
    <property type="match status" value="1"/>
</dbReference>
<keyword evidence="1" id="KW-1133">Transmembrane helix</keyword>
<accession>A0AAD8KLB4</accession>
<reference evidence="2" key="1">
    <citation type="journal article" date="2023" name="bioRxiv">
        <title>Improved chromosome-level genome assembly for marigold (Tagetes erecta).</title>
        <authorList>
            <person name="Jiang F."/>
            <person name="Yuan L."/>
            <person name="Wang S."/>
            <person name="Wang H."/>
            <person name="Xu D."/>
            <person name="Wang A."/>
            <person name="Fan W."/>
        </authorList>
    </citation>
    <scope>NUCLEOTIDE SEQUENCE</scope>
    <source>
        <strain evidence="2">WSJ</strain>
        <tissue evidence="2">Leaf</tissue>
    </source>
</reference>